<feature type="region of interest" description="Disordered" evidence="4">
    <location>
        <begin position="250"/>
        <end position="273"/>
    </location>
</feature>
<sequence length="797" mass="86364">MRASSDREATTFSIEGLAASAEIRVDRWGVAHIRAASQDDAFMVQGFNAGRDRLWQLDLWRKRGLGLLAGDFGPGYLAQDRAARLFLYRGDMDAEWAAYGHPRTRAIVEAFVRGLNAFVSLTRDRPDLLPPEFAAMGTCPALWTAEDVVRIRSHALVRNVASEVARARVLARSDLAADALRKRLSPPHEIVIPEGLEPERFPDDLLTLFCLVTAPVTFDPARLAAARAEAWEWCDVDAFGTVGRAGGRPLAASAEGGEGSNNWAVSGSRTQSRRPILASDPHRAYQLPSLRYLVHLTAPGLDVIGAGEPALPGISIGHNGTAAFSLTIAPIDQEDLFVYETHPEDPNLYRYAEGWTAMERVAERIPVRGDGDEEIVLAFTRHGPVICENVAGRQAFAVRTVWSEPGSAAYLGSLAYLGATSATAFGEALRHWSAPSTNQVYADAGGSIAWFMAGKAPVRPNWDGLLPVPGDGRYEWAGFHDPSVLPRAVDPECGFVFSANEMNLPEDYPAQERRLGFEWHEPWRARRIRSVLDADAVHTLDGSRRLQGDVFSEPAFRLARLVSEIPDPGVVQVRAAIDVLSGFDGHLHADSAAACLVELLWTHHLRPALLHALAPDPTTAALLQPGDIETLLDALEQARPPLDESARRALLGRTLAAAWRDCERRFGTDPAGWTWGAFHHGLFAHPLASIGPECRSVGPLPAGGSSASVMHADYRPHDGRLTTGASLRMVVDVGDWDASVFVNGPGQSGHPASRHYDDLAASWAKGGTVPLLYSRQAVDAATETVITLLPVTETPST</sequence>
<evidence type="ECO:0000256" key="4">
    <source>
        <dbReference type="SAM" id="MobiDB-lite"/>
    </source>
</evidence>
<comment type="similarity">
    <text evidence="1">Belongs to the peptidase S45 family.</text>
</comment>
<dbReference type="Gene3D" id="3.60.20.10">
    <property type="entry name" value="Glutamine Phosphoribosylpyrophosphate, subunit 1, domain 1"/>
    <property type="match status" value="1"/>
</dbReference>
<dbReference type="PIRSF" id="PIRSF001227">
    <property type="entry name" value="Pen_acylase"/>
    <property type="match status" value="1"/>
</dbReference>
<dbReference type="Pfam" id="PF01804">
    <property type="entry name" value="Penicil_amidase"/>
    <property type="match status" value="1"/>
</dbReference>
<name>A0ABW3WV35_9HYPH</name>
<evidence type="ECO:0000256" key="3">
    <source>
        <dbReference type="ARBA" id="ARBA00023145"/>
    </source>
</evidence>
<proteinExistence type="inferred from homology"/>
<dbReference type="InterPro" id="IPR043146">
    <property type="entry name" value="Penicillin_amidase_N_B-knob"/>
</dbReference>
<reference evidence="6" key="1">
    <citation type="journal article" date="2019" name="Int. J. Syst. Evol. Microbiol.">
        <title>The Global Catalogue of Microorganisms (GCM) 10K type strain sequencing project: providing services to taxonomists for standard genome sequencing and annotation.</title>
        <authorList>
            <consortium name="The Broad Institute Genomics Platform"/>
            <consortium name="The Broad Institute Genome Sequencing Center for Infectious Disease"/>
            <person name="Wu L."/>
            <person name="Ma J."/>
        </authorList>
    </citation>
    <scope>NUCLEOTIDE SEQUENCE [LARGE SCALE GENOMIC DNA]</scope>
    <source>
        <strain evidence="6">CCUG 56108</strain>
    </source>
</reference>
<dbReference type="InterPro" id="IPR043147">
    <property type="entry name" value="Penicillin_amidase_A-knob"/>
</dbReference>
<gene>
    <name evidence="5" type="ORF">ACFQ4G_06330</name>
</gene>
<dbReference type="PANTHER" id="PTHR34218:SF4">
    <property type="entry name" value="ACYL-HOMOSERINE LACTONE ACYLASE QUIP"/>
    <property type="match status" value="1"/>
</dbReference>
<dbReference type="InterPro" id="IPR029055">
    <property type="entry name" value="Ntn_hydrolases_N"/>
</dbReference>
<keyword evidence="6" id="KW-1185">Reference proteome</keyword>
<keyword evidence="3" id="KW-0865">Zymogen</keyword>
<dbReference type="EMBL" id="JBHTND010000006">
    <property type="protein sequence ID" value="MFD1301202.1"/>
    <property type="molecule type" value="Genomic_DNA"/>
</dbReference>
<dbReference type="InterPro" id="IPR002692">
    <property type="entry name" value="S45"/>
</dbReference>
<organism evidence="5 6">
    <name type="scientific">Methylobacterium marchantiae</name>
    <dbReference type="NCBI Taxonomy" id="600331"/>
    <lineage>
        <taxon>Bacteria</taxon>
        <taxon>Pseudomonadati</taxon>
        <taxon>Pseudomonadota</taxon>
        <taxon>Alphaproteobacteria</taxon>
        <taxon>Hyphomicrobiales</taxon>
        <taxon>Methylobacteriaceae</taxon>
        <taxon>Methylobacterium</taxon>
    </lineage>
</organism>
<dbReference type="SUPFAM" id="SSF56235">
    <property type="entry name" value="N-terminal nucleophile aminohydrolases (Ntn hydrolases)"/>
    <property type="match status" value="1"/>
</dbReference>
<accession>A0ABW3WV35</accession>
<evidence type="ECO:0000313" key="6">
    <source>
        <dbReference type="Proteomes" id="UP001597176"/>
    </source>
</evidence>
<dbReference type="PANTHER" id="PTHR34218">
    <property type="entry name" value="PEPTIDASE S45 PENICILLIN AMIDASE"/>
    <property type="match status" value="1"/>
</dbReference>
<dbReference type="Gene3D" id="2.30.120.10">
    <property type="match status" value="1"/>
</dbReference>
<evidence type="ECO:0000256" key="2">
    <source>
        <dbReference type="ARBA" id="ARBA00022801"/>
    </source>
</evidence>
<dbReference type="InterPro" id="IPR014395">
    <property type="entry name" value="Pen/GL7ACA/AHL_acylase"/>
</dbReference>
<protein>
    <submittedName>
        <fullName evidence="5">Penicillin acylase family protein</fullName>
    </submittedName>
</protein>
<dbReference type="CDD" id="cd03747">
    <property type="entry name" value="Ntn_PGA_like"/>
    <property type="match status" value="1"/>
</dbReference>
<comment type="caution">
    <text evidence="5">The sequence shown here is derived from an EMBL/GenBank/DDBJ whole genome shotgun (WGS) entry which is preliminary data.</text>
</comment>
<keyword evidence="2" id="KW-0378">Hydrolase</keyword>
<dbReference type="RefSeq" id="WP_238208441.1">
    <property type="nucleotide sequence ID" value="NZ_JBHTND010000006.1"/>
</dbReference>
<dbReference type="Gene3D" id="1.10.439.10">
    <property type="entry name" value="Penicillin Amidohydrolase, domain 1"/>
    <property type="match status" value="1"/>
</dbReference>
<evidence type="ECO:0000256" key="1">
    <source>
        <dbReference type="ARBA" id="ARBA00006586"/>
    </source>
</evidence>
<dbReference type="Proteomes" id="UP001597176">
    <property type="component" value="Unassembled WGS sequence"/>
</dbReference>
<dbReference type="Gene3D" id="1.10.1400.10">
    <property type="match status" value="1"/>
</dbReference>
<feature type="compositionally biased region" description="Polar residues" evidence="4">
    <location>
        <begin position="260"/>
        <end position="270"/>
    </location>
</feature>
<dbReference type="InterPro" id="IPR023343">
    <property type="entry name" value="Penicillin_amidase_dom1"/>
</dbReference>
<evidence type="ECO:0000313" key="5">
    <source>
        <dbReference type="EMBL" id="MFD1301202.1"/>
    </source>
</evidence>